<dbReference type="FunFam" id="1.20.5.110:FF:000004">
    <property type="entry name" value="Vesicle-associated membrane protein 7"/>
    <property type="match status" value="1"/>
</dbReference>
<evidence type="ECO:0000313" key="11">
    <source>
        <dbReference type="EMBL" id="GME74115.1"/>
    </source>
</evidence>
<keyword evidence="12" id="KW-1185">Reference proteome</keyword>
<dbReference type="GO" id="GO:0016020">
    <property type="term" value="C:membrane"/>
    <property type="evidence" value="ECO:0007669"/>
    <property type="project" value="InterPro"/>
</dbReference>
<dbReference type="SUPFAM" id="SSF58038">
    <property type="entry name" value="SNARE fusion complex"/>
    <property type="match status" value="1"/>
</dbReference>
<evidence type="ECO:0000256" key="6">
    <source>
        <dbReference type="ARBA" id="ARBA00023136"/>
    </source>
</evidence>
<dbReference type="PRINTS" id="PR00219">
    <property type="entry name" value="SYNAPTOBREVN"/>
</dbReference>
<dbReference type="PANTHER" id="PTHR21136:SF168">
    <property type="entry name" value="VESICLE-ASSOCIATED MEMBRANE PROTEIN 9"/>
    <property type="match status" value="1"/>
</dbReference>
<dbReference type="PROSITE" id="PS50892">
    <property type="entry name" value="V_SNARE"/>
    <property type="match status" value="1"/>
</dbReference>
<dbReference type="Proteomes" id="UP001165120">
    <property type="component" value="Unassembled WGS sequence"/>
</dbReference>
<sequence length="274" mass="31475">MSQERQIDKCLIFTSLTLNSTTLYTYDETSLTSLLNVNCSELIARELGTIDATLESRSGGSVPISTNAIFNNKYVNLVMYYSKRLLSNNDLITIVTIVDDRLLKEFVVHVLDKVLSKFIDLKARIDNSNGNNNNGTGSINSHDLSEFKNDLEKIIKEEESKYIRNLQSYGSIDETQEELSEVRNIMNENIERVLDREERINLLVNKTDRINNTANSFRRRTIAIKKKFWWSNFKIKFYIGLLILILLYIIIGSECGLPFYSKCIHHSDPPKSGE</sequence>
<evidence type="ECO:0000256" key="8">
    <source>
        <dbReference type="PROSITE-ProRule" id="PRU00290"/>
    </source>
</evidence>
<evidence type="ECO:0000256" key="9">
    <source>
        <dbReference type="SAM" id="Phobius"/>
    </source>
</evidence>
<keyword evidence="3 9" id="KW-0812">Transmembrane</keyword>
<dbReference type="GO" id="GO:0016192">
    <property type="term" value="P:vesicle-mediated transport"/>
    <property type="evidence" value="ECO:0007669"/>
    <property type="project" value="InterPro"/>
</dbReference>
<gene>
    <name evidence="11" type="ORF">Cboi02_000429800</name>
</gene>
<evidence type="ECO:0000256" key="1">
    <source>
        <dbReference type="ARBA" id="ARBA00008025"/>
    </source>
</evidence>
<comment type="similarity">
    <text evidence="1">Belongs to the synaptobrevin family.</text>
</comment>
<organism evidence="11 12">
    <name type="scientific">Candida boidinii</name>
    <name type="common">Yeast</name>
    <dbReference type="NCBI Taxonomy" id="5477"/>
    <lineage>
        <taxon>Eukaryota</taxon>
        <taxon>Fungi</taxon>
        <taxon>Dikarya</taxon>
        <taxon>Ascomycota</taxon>
        <taxon>Saccharomycotina</taxon>
        <taxon>Pichiomycetes</taxon>
        <taxon>Pichiales</taxon>
        <taxon>Pichiaceae</taxon>
        <taxon>Ogataea</taxon>
        <taxon>Ogataea/Candida clade</taxon>
    </lineage>
</organism>
<dbReference type="InterPro" id="IPR042855">
    <property type="entry name" value="V_SNARE_CC"/>
</dbReference>
<keyword evidence="6 9" id="KW-0472">Membrane</keyword>
<keyword evidence="2" id="KW-0813">Transport</keyword>
<comment type="caution">
    <text evidence="11">The sequence shown here is derived from an EMBL/GenBank/DDBJ whole genome shotgun (WGS) entry which is preliminary data.</text>
</comment>
<evidence type="ECO:0000256" key="4">
    <source>
        <dbReference type="ARBA" id="ARBA00022927"/>
    </source>
</evidence>
<feature type="transmembrane region" description="Helical" evidence="9">
    <location>
        <begin position="235"/>
        <end position="251"/>
    </location>
</feature>
<keyword evidence="4" id="KW-0653">Protein transport</keyword>
<name>A0A9W6T1M7_CANBO</name>
<feature type="domain" description="V-SNARE coiled-coil homology" evidence="10">
    <location>
        <begin position="171"/>
        <end position="231"/>
    </location>
</feature>
<reference evidence="11" key="1">
    <citation type="submission" date="2023-04" db="EMBL/GenBank/DDBJ databases">
        <title>Candida boidinii NBRC 10035.</title>
        <authorList>
            <person name="Ichikawa N."/>
            <person name="Sato H."/>
            <person name="Tonouchi N."/>
        </authorList>
    </citation>
    <scope>NUCLEOTIDE SEQUENCE</scope>
    <source>
        <strain evidence="11">NBRC 10035</strain>
    </source>
</reference>
<evidence type="ECO:0000256" key="7">
    <source>
        <dbReference type="ARBA" id="ARBA00046280"/>
    </source>
</evidence>
<dbReference type="InterPro" id="IPR001388">
    <property type="entry name" value="Synaptobrevin-like"/>
</dbReference>
<dbReference type="GO" id="GO:0015031">
    <property type="term" value="P:protein transport"/>
    <property type="evidence" value="ECO:0007669"/>
    <property type="project" value="UniProtKB-KW"/>
</dbReference>
<keyword evidence="5 9" id="KW-1133">Transmembrane helix</keyword>
<dbReference type="Gene3D" id="1.20.5.110">
    <property type="match status" value="1"/>
</dbReference>
<protein>
    <submittedName>
        <fullName evidence="11">Unnamed protein product</fullName>
    </submittedName>
</protein>
<evidence type="ECO:0000259" key="10">
    <source>
        <dbReference type="PROSITE" id="PS50892"/>
    </source>
</evidence>
<evidence type="ECO:0000256" key="3">
    <source>
        <dbReference type="ARBA" id="ARBA00022692"/>
    </source>
</evidence>
<evidence type="ECO:0000256" key="2">
    <source>
        <dbReference type="ARBA" id="ARBA00022448"/>
    </source>
</evidence>
<dbReference type="InterPro" id="IPR051097">
    <property type="entry name" value="Synaptobrevin-like_transport"/>
</dbReference>
<dbReference type="EMBL" id="BSXN01001691">
    <property type="protein sequence ID" value="GME74115.1"/>
    <property type="molecule type" value="Genomic_DNA"/>
</dbReference>
<dbReference type="GO" id="GO:0012505">
    <property type="term" value="C:endomembrane system"/>
    <property type="evidence" value="ECO:0007669"/>
    <property type="project" value="UniProtKB-SubCell"/>
</dbReference>
<dbReference type="PANTHER" id="PTHR21136">
    <property type="entry name" value="SNARE PROTEINS"/>
    <property type="match status" value="1"/>
</dbReference>
<proteinExistence type="inferred from homology"/>
<keyword evidence="8" id="KW-0175">Coiled coil</keyword>
<dbReference type="Pfam" id="PF00957">
    <property type="entry name" value="Synaptobrevin"/>
    <property type="match status" value="1"/>
</dbReference>
<dbReference type="AlphaFoldDB" id="A0A9W6T1M7"/>
<comment type="subcellular location">
    <subcellularLocation>
        <location evidence="7">Endomembrane system</location>
        <topology evidence="7">Single-pass type IV membrane protein</topology>
    </subcellularLocation>
</comment>
<evidence type="ECO:0000313" key="12">
    <source>
        <dbReference type="Proteomes" id="UP001165120"/>
    </source>
</evidence>
<dbReference type="GO" id="GO:0005737">
    <property type="term" value="C:cytoplasm"/>
    <property type="evidence" value="ECO:0007669"/>
    <property type="project" value="UniProtKB-ARBA"/>
</dbReference>
<dbReference type="CDD" id="cd15843">
    <property type="entry name" value="R-SNARE"/>
    <property type="match status" value="1"/>
</dbReference>
<evidence type="ECO:0000256" key="5">
    <source>
        <dbReference type="ARBA" id="ARBA00022989"/>
    </source>
</evidence>
<accession>A0A9W6T1M7</accession>